<dbReference type="SUPFAM" id="SSF55729">
    <property type="entry name" value="Acyl-CoA N-acyltransferases (Nat)"/>
    <property type="match status" value="1"/>
</dbReference>
<dbReference type="AlphaFoldDB" id="A0A7D5D8A2"/>
<evidence type="ECO:0000313" key="5">
    <source>
        <dbReference type="Proteomes" id="UP000509568"/>
    </source>
</evidence>
<dbReference type="CDD" id="cd04301">
    <property type="entry name" value="NAT_SF"/>
    <property type="match status" value="1"/>
</dbReference>
<reference evidence="4 5" key="1">
    <citation type="submission" date="2020-06" db="EMBL/GenBank/DDBJ databases">
        <title>Pseudomonas eucalypticola sp. nov., an endophyte of Eucalyptus dunnii leaves with biocontrol ability of eucalyptus leaf blight.</title>
        <authorList>
            <person name="Liu Y."/>
            <person name="Song Z."/>
            <person name="Zeng H."/>
            <person name="Lu M."/>
            <person name="Wang X."/>
            <person name="Lian X."/>
            <person name="Zhang Q."/>
        </authorList>
    </citation>
    <scope>NUCLEOTIDE SEQUENCE [LARGE SCALE GENOMIC DNA]</scope>
    <source>
        <strain evidence="4 5">NP-1</strain>
    </source>
</reference>
<proteinExistence type="predicted"/>
<evidence type="ECO:0000259" key="3">
    <source>
        <dbReference type="PROSITE" id="PS51186"/>
    </source>
</evidence>
<evidence type="ECO:0000256" key="1">
    <source>
        <dbReference type="ARBA" id="ARBA00022679"/>
    </source>
</evidence>
<protein>
    <submittedName>
        <fullName evidence="4">GNAT family N-acetyltransferase</fullName>
    </submittedName>
</protein>
<dbReference type="RefSeq" id="WP_176571575.1">
    <property type="nucleotide sequence ID" value="NZ_CP056030.1"/>
</dbReference>
<dbReference type="KEGG" id="pez:HWQ56_19755"/>
<keyword evidence="5" id="KW-1185">Reference proteome</keyword>
<dbReference type="InterPro" id="IPR000182">
    <property type="entry name" value="GNAT_dom"/>
</dbReference>
<dbReference type="PANTHER" id="PTHR43877:SF1">
    <property type="entry name" value="ACETYLTRANSFERASE"/>
    <property type="match status" value="1"/>
</dbReference>
<dbReference type="PROSITE" id="PS51186">
    <property type="entry name" value="GNAT"/>
    <property type="match status" value="1"/>
</dbReference>
<evidence type="ECO:0000313" key="4">
    <source>
        <dbReference type="EMBL" id="QKZ05899.1"/>
    </source>
</evidence>
<dbReference type="InterPro" id="IPR050832">
    <property type="entry name" value="Bact_Acetyltransf"/>
</dbReference>
<organism evidence="4 5">
    <name type="scientific">Pseudomonas eucalypticola</name>
    <dbReference type="NCBI Taxonomy" id="2599595"/>
    <lineage>
        <taxon>Bacteria</taxon>
        <taxon>Pseudomonadati</taxon>
        <taxon>Pseudomonadota</taxon>
        <taxon>Gammaproteobacteria</taxon>
        <taxon>Pseudomonadales</taxon>
        <taxon>Pseudomonadaceae</taxon>
        <taxon>Pseudomonas</taxon>
    </lineage>
</organism>
<dbReference type="EMBL" id="CP056030">
    <property type="protein sequence ID" value="QKZ05899.1"/>
    <property type="molecule type" value="Genomic_DNA"/>
</dbReference>
<name>A0A7D5D8A2_9PSED</name>
<dbReference type="InterPro" id="IPR016181">
    <property type="entry name" value="Acyl_CoA_acyltransferase"/>
</dbReference>
<keyword evidence="1 4" id="KW-0808">Transferase</keyword>
<dbReference type="Pfam" id="PF00583">
    <property type="entry name" value="Acetyltransf_1"/>
    <property type="match status" value="1"/>
</dbReference>
<dbReference type="GO" id="GO:0016747">
    <property type="term" value="F:acyltransferase activity, transferring groups other than amino-acyl groups"/>
    <property type="evidence" value="ECO:0007669"/>
    <property type="project" value="InterPro"/>
</dbReference>
<dbReference type="Proteomes" id="UP000509568">
    <property type="component" value="Chromosome"/>
</dbReference>
<sequence length="173" mass="19067">MTGHADEIRIEPATALHAQGLAELYGHPAVTRQVLQMPWASVEVWSKRLATGADSERRVALVATDKGQVVGHCSLWQSERVRLAHSGSLGMGVAPRWQGKGVGTRLMSAVLEVADNWMGLRRVELTVYTDNEPALALYGKFGFEVEGELRDYALRDGRLTNVFSMARLRSSHP</sequence>
<dbReference type="Gene3D" id="3.40.630.30">
    <property type="match status" value="1"/>
</dbReference>
<accession>A0A7D5D8A2</accession>
<keyword evidence="2" id="KW-0012">Acyltransferase</keyword>
<dbReference type="PANTHER" id="PTHR43877">
    <property type="entry name" value="AMINOALKYLPHOSPHONATE N-ACETYLTRANSFERASE-RELATED-RELATED"/>
    <property type="match status" value="1"/>
</dbReference>
<feature type="domain" description="N-acetyltransferase" evidence="3">
    <location>
        <begin position="8"/>
        <end position="170"/>
    </location>
</feature>
<evidence type="ECO:0000256" key="2">
    <source>
        <dbReference type="ARBA" id="ARBA00023315"/>
    </source>
</evidence>
<gene>
    <name evidence="4" type="ORF">HWQ56_19755</name>
</gene>